<dbReference type="Pfam" id="PF00990">
    <property type="entry name" value="GGDEF"/>
    <property type="match status" value="1"/>
</dbReference>
<dbReference type="NCBIfam" id="TIGR00254">
    <property type="entry name" value="GGDEF"/>
    <property type="match status" value="1"/>
</dbReference>
<dbReference type="SMART" id="SM00267">
    <property type="entry name" value="GGDEF"/>
    <property type="match status" value="1"/>
</dbReference>
<dbReference type="FunFam" id="3.30.70.270:FF:000001">
    <property type="entry name" value="Diguanylate cyclase domain protein"/>
    <property type="match status" value="1"/>
</dbReference>
<dbReference type="PANTHER" id="PTHR45138">
    <property type="entry name" value="REGULATORY COMPONENTS OF SENSORY TRANSDUCTION SYSTEM"/>
    <property type="match status" value="1"/>
</dbReference>
<evidence type="ECO:0000259" key="4">
    <source>
        <dbReference type="PROSITE" id="PS50887"/>
    </source>
</evidence>
<dbReference type="EMBL" id="VSTH01000119">
    <property type="protein sequence ID" value="TYO62869.1"/>
    <property type="molecule type" value="Genomic_DNA"/>
</dbReference>
<proteinExistence type="predicted"/>
<evidence type="ECO:0000313" key="5">
    <source>
        <dbReference type="EMBL" id="TYO62869.1"/>
    </source>
</evidence>
<sequence length="438" mass="49192">MFRRTATSTKRRSLLHVIKLVSPFVMVVVLQAAVAGFSLEVMSSVRAYVAGEAMWSRSQKNAVYFLNLYLHSGDASQFADYQTSLAVPVGDEFARWALERDPVEVEAARIGFLQGGNHPDDVPGLIWLFRNFCHVSFLRDAIREWAATDPMLLELSVFGEVIRSEWTKGPIRDSDRLRYLSSRLSELNSQFTGHAKRFSTVLGEGSRAIKVTLTLVNVVTALTLILLLIWHTRRLVLQREAFEDALRAEKDRLAWQASHDWLTGLANRRAFEARPQSELDHTREGSLGLILLDLDQFKNVNDSCGHLAGDRLLRQIAQLLQQDRRSHDLVARLGGDEFGLILPQCSPYDAVDVAERLRTSLDLFSFAWDDRCFTVTASIGVACFADGNTTLEEAMRRADAACYRAKEKGRNRVQLDAARSDVVLVASRPREVAAAQSR</sequence>
<keyword evidence="3" id="KW-0472">Membrane</keyword>
<keyword evidence="3" id="KW-1133">Transmembrane helix</keyword>
<dbReference type="SUPFAM" id="SSF55073">
    <property type="entry name" value="Nucleotide cyclase"/>
    <property type="match status" value="1"/>
</dbReference>
<dbReference type="GO" id="GO:0052621">
    <property type="term" value="F:diguanylate cyclase activity"/>
    <property type="evidence" value="ECO:0007669"/>
    <property type="project" value="UniProtKB-EC"/>
</dbReference>
<feature type="transmembrane region" description="Helical" evidence="3">
    <location>
        <begin position="20"/>
        <end position="39"/>
    </location>
</feature>
<dbReference type="CDD" id="cd01949">
    <property type="entry name" value="GGDEF"/>
    <property type="match status" value="1"/>
</dbReference>
<dbReference type="InterPro" id="IPR000160">
    <property type="entry name" value="GGDEF_dom"/>
</dbReference>
<dbReference type="EC" id="2.7.7.65" evidence="1"/>
<dbReference type="RefSeq" id="WP_148743293.1">
    <property type="nucleotide sequence ID" value="NZ_VSTH01000119.1"/>
</dbReference>
<dbReference type="PROSITE" id="PS50887">
    <property type="entry name" value="GGDEF"/>
    <property type="match status" value="1"/>
</dbReference>
<comment type="catalytic activity">
    <reaction evidence="2">
        <text>2 GTP = 3',3'-c-di-GMP + 2 diphosphate</text>
        <dbReference type="Rhea" id="RHEA:24898"/>
        <dbReference type="ChEBI" id="CHEBI:33019"/>
        <dbReference type="ChEBI" id="CHEBI:37565"/>
        <dbReference type="ChEBI" id="CHEBI:58805"/>
        <dbReference type="EC" id="2.7.7.65"/>
    </reaction>
</comment>
<evidence type="ECO:0000256" key="1">
    <source>
        <dbReference type="ARBA" id="ARBA00012528"/>
    </source>
</evidence>
<evidence type="ECO:0000256" key="3">
    <source>
        <dbReference type="SAM" id="Phobius"/>
    </source>
</evidence>
<reference evidence="5 6" key="1">
    <citation type="submission" date="2019-08" db="EMBL/GenBank/DDBJ databases">
        <title>Bradyrhizobium hipponensis sp. nov., a rhizobium isolated from a Lupinus angustifolius root nodule in Tunisia.</title>
        <authorList>
            <person name="Off K."/>
            <person name="Rejili M."/>
            <person name="Mars M."/>
            <person name="Brachmann A."/>
            <person name="Marin M."/>
        </authorList>
    </citation>
    <scope>NUCLEOTIDE SEQUENCE [LARGE SCALE GENOMIC DNA]</scope>
    <source>
        <strain evidence="6">aSej3</strain>
    </source>
</reference>
<organism evidence="5 6">
    <name type="scientific">Bradyrhizobium hipponense</name>
    <dbReference type="NCBI Taxonomy" id="2605638"/>
    <lineage>
        <taxon>Bacteria</taxon>
        <taxon>Pseudomonadati</taxon>
        <taxon>Pseudomonadota</taxon>
        <taxon>Alphaproteobacteria</taxon>
        <taxon>Hyphomicrobiales</taxon>
        <taxon>Nitrobacteraceae</taxon>
        <taxon>Bradyrhizobium</taxon>
    </lineage>
</organism>
<keyword evidence="6" id="KW-1185">Reference proteome</keyword>
<dbReference type="Gene3D" id="3.30.70.270">
    <property type="match status" value="1"/>
</dbReference>
<feature type="domain" description="GGDEF" evidence="4">
    <location>
        <begin position="285"/>
        <end position="418"/>
    </location>
</feature>
<dbReference type="Proteomes" id="UP000324797">
    <property type="component" value="Unassembled WGS sequence"/>
</dbReference>
<dbReference type="GO" id="GO:0043709">
    <property type="term" value="P:cell adhesion involved in single-species biofilm formation"/>
    <property type="evidence" value="ECO:0007669"/>
    <property type="project" value="TreeGrafter"/>
</dbReference>
<dbReference type="GO" id="GO:1902201">
    <property type="term" value="P:negative regulation of bacterial-type flagellum-dependent cell motility"/>
    <property type="evidence" value="ECO:0007669"/>
    <property type="project" value="TreeGrafter"/>
</dbReference>
<protein>
    <recommendedName>
        <fullName evidence="1">diguanylate cyclase</fullName>
        <ecNumber evidence="1">2.7.7.65</ecNumber>
    </recommendedName>
</protein>
<gene>
    <name evidence="5" type="ORF">FXV83_30540</name>
</gene>
<dbReference type="GO" id="GO:0005886">
    <property type="term" value="C:plasma membrane"/>
    <property type="evidence" value="ECO:0007669"/>
    <property type="project" value="TreeGrafter"/>
</dbReference>
<comment type="caution">
    <text evidence="5">The sequence shown here is derived from an EMBL/GenBank/DDBJ whole genome shotgun (WGS) entry which is preliminary data.</text>
</comment>
<name>A0A5S4YRC4_9BRAD</name>
<accession>A0A5S4YRC4</accession>
<evidence type="ECO:0000313" key="6">
    <source>
        <dbReference type="Proteomes" id="UP000324797"/>
    </source>
</evidence>
<dbReference type="InterPro" id="IPR029787">
    <property type="entry name" value="Nucleotide_cyclase"/>
</dbReference>
<evidence type="ECO:0000256" key="2">
    <source>
        <dbReference type="ARBA" id="ARBA00034247"/>
    </source>
</evidence>
<dbReference type="InterPro" id="IPR050469">
    <property type="entry name" value="Diguanylate_Cyclase"/>
</dbReference>
<dbReference type="AlphaFoldDB" id="A0A5S4YRC4"/>
<feature type="transmembrane region" description="Helical" evidence="3">
    <location>
        <begin position="208"/>
        <end position="230"/>
    </location>
</feature>
<dbReference type="InterPro" id="IPR043128">
    <property type="entry name" value="Rev_trsase/Diguanyl_cyclase"/>
</dbReference>
<dbReference type="PANTHER" id="PTHR45138:SF9">
    <property type="entry name" value="DIGUANYLATE CYCLASE DGCM-RELATED"/>
    <property type="match status" value="1"/>
</dbReference>
<keyword evidence="3" id="KW-0812">Transmembrane</keyword>